<dbReference type="RefSeq" id="WP_033099397.1">
    <property type="nucleotide sequence ID" value="NZ_JACEIP010000042.1"/>
</dbReference>
<evidence type="ECO:0000313" key="2">
    <source>
        <dbReference type="EMBL" id="MBA4544483.1"/>
    </source>
</evidence>
<dbReference type="AlphaFoldDB" id="A0A7W2AK22"/>
<dbReference type="Proteomes" id="UP000530514">
    <property type="component" value="Unassembled WGS sequence"/>
</dbReference>
<proteinExistence type="predicted"/>
<organism evidence="2 3">
    <name type="scientific">Thermoactinomyces daqus</name>
    <dbReference type="NCBI Taxonomy" id="1329516"/>
    <lineage>
        <taxon>Bacteria</taxon>
        <taxon>Bacillati</taxon>
        <taxon>Bacillota</taxon>
        <taxon>Bacilli</taxon>
        <taxon>Bacillales</taxon>
        <taxon>Thermoactinomycetaceae</taxon>
        <taxon>Thermoactinomyces</taxon>
    </lineage>
</organism>
<feature type="region of interest" description="Disordered" evidence="1">
    <location>
        <begin position="167"/>
        <end position="186"/>
    </location>
</feature>
<gene>
    <name evidence="2" type="ORF">H1164_16745</name>
</gene>
<accession>A0A7W2AK22</accession>
<evidence type="ECO:0000313" key="3">
    <source>
        <dbReference type="Proteomes" id="UP000530514"/>
    </source>
</evidence>
<name>A0A7W2AK22_9BACL</name>
<dbReference type="OrthoDB" id="9831726at2"/>
<sequence length="289" mass="33011">MSANHLSLVDQKQKPATTGMITPAGTIEQALEQFRLYQELKTRLGTEEDFQPFKNKKTGEVRNHPKKSFVRKVQRFFNLSCEITQDEPLYDKNGKMIAWLAKARAIHLGTGAYQEADGSCSMDEKIQQHQTIHNIRAHAITRAKNRAILDLVGFGEVSAEEINEREYYQANQPQQKQETPEQRRQRGIKAMYAAANEKKLTKEETKTIMKAETGKESANDMTLDELRKMYKYFKNHSSEELKEVAKAHLVQNKTVIDVDPETGEIIDPDVSIDDKELEKILSHSNGGEF</sequence>
<evidence type="ECO:0000256" key="1">
    <source>
        <dbReference type="SAM" id="MobiDB-lite"/>
    </source>
</evidence>
<dbReference type="EMBL" id="JACEIP010000042">
    <property type="protein sequence ID" value="MBA4544483.1"/>
    <property type="molecule type" value="Genomic_DNA"/>
</dbReference>
<protein>
    <submittedName>
        <fullName evidence="2">Uncharacterized protein</fullName>
    </submittedName>
</protein>
<comment type="caution">
    <text evidence="2">The sequence shown here is derived from an EMBL/GenBank/DDBJ whole genome shotgun (WGS) entry which is preliminary data.</text>
</comment>
<keyword evidence="3" id="KW-1185">Reference proteome</keyword>
<reference evidence="2 3" key="1">
    <citation type="submission" date="2020-07" db="EMBL/GenBank/DDBJ databases">
        <authorList>
            <person name="Feng H."/>
        </authorList>
    </citation>
    <scope>NUCLEOTIDE SEQUENCE [LARGE SCALE GENOMIC DNA]</scope>
    <source>
        <strain evidence="3">s-11</strain>
    </source>
</reference>